<keyword evidence="5" id="KW-1185">Reference proteome</keyword>
<dbReference type="PANTHER" id="PTHR45784:SF3">
    <property type="entry name" value="C-TYPE LECTIN DOMAIN FAMILY 4 MEMBER K-LIKE-RELATED"/>
    <property type="match status" value="1"/>
</dbReference>
<dbReference type="SMART" id="SM00034">
    <property type="entry name" value="CLECT"/>
    <property type="match status" value="2"/>
</dbReference>
<dbReference type="Proteomes" id="UP001108240">
    <property type="component" value="Unplaced"/>
</dbReference>
<protein>
    <recommendedName>
        <fullName evidence="3">C-type lectin domain-containing protein</fullName>
    </recommendedName>
</protein>
<feature type="domain" description="C-type lectin" evidence="3">
    <location>
        <begin position="18"/>
        <end position="131"/>
    </location>
</feature>
<feature type="chain" id="PRO_5039895453" description="C-type lectin domain-containing protein" evidence="2">
    <location>
        <begin position="19"/>
        <end position="309"/>
    </location>
</feature>
<dbReference type="InterPro" id="IPR016186">
    <property type="entry name" value="C-type_lectin-like/link_sf"/>
</dbReference>
<dbReference type="SUPFAM" id="SSF56436">
    <property type="entry name" value="C-type lectin-like"/>
    <property type="match status" value="2"/>
</dbReference>
<accession>A0A8C1DIL5</accession>
<feature type="signal peptide" evidence="2">
    <location>
        <begin position="1"/>
        <end position="18"/>
    </location>
</feature>
<evidence type="ECO:0000313" key="4">
    <source>
        <dbReference type="Ensembl" id="ENSCCRP00000062855.2"/>
    </source>
</evidence>
<feature type="domain" description="C-type lectin" evidence="3">
    <location>
        <begin position="126"/>
        <end position="245"/>
    </location>
</feature>
<dbReference type="Pfam" id="PF00059">
    <property type="entry name" value="Lectin_C"/>
    <property type="match status" value="2"/>
</dbReference>
<proteinExistence type="predicted"/>
<dbReference type="Gene3D" id="3.10.100.10">
    <property type="entry name" value="Mannose-Binding Protein A, subunit A"/>
    <property type="match status" value="2"/>
</dbReference>
<dbReference type="PROSITE" id="PS00615">
    <property type="entry name" value="C_TYPE_LECTIN_1"/>
    <property type="match status" value="2"/>
</dbReference>
<dbReference type="PANTHER" id="PTHR45784">
    <property type="entry name" value="C-TYPE LECTIN DOMAIN FAMILY 20 MEMBER A-RELATED"/>
    <property type="match status" value="1"/>
</dbReference>
<reference evidence="4" key="1">
    <citation type="submission" date="2025-08" db="UniProtKB">
        <authorList>
            <consortium name="Ensembl"/>
        </authorList>
    </citation>
    <scope>IDENTIFICATION</scope>
</reference>
<name>A0A8C1DIL5_CYPCA</name>
<dbReference type="Ensembl" id="ENSCCRT00000068120.2">
    <property type="protein sequence ID" value="ENSCCRP00000062855.2"/>
    <property type="gene ID" value="ENSCCRG00000033802.2"/>
</dbReference>
<keyword evidence="1" id="KW-1015">Disulfide bond</keyword>
<evidence type="ECO:0000256" key="1">
    <source>
        <dbReference type="ARBA" id="ARBA00023157"/>
    </source>
</evidence>
<dbReference type="InterPro" id="IPR016187">
    <property type="entry name" value="CTDL_fold"/>
</dbReference>
<evidence type="ECO:0000313" key="5">
    <source>
        <dbReference type="Proteomes" id="UP001108240"/>
    </source>
</evidence>
<dbReference type="AlphaFoldDB" id="A0A8C1DIL5"/>
<keyword evidence="2" id="KW-0732">Signal</keyword>
<reference evidence="4" key="2">
    <citation type="submission" date="2025-09" db="UniProtKB">
        <authorList>
            <consortium name="Ensembl"/>
        </authorList>
    </citation>
    <scope>IDENTIFICATION</scope>
</reference>
<evidence type="ECO:0000256" key="2">
    <source>
        <dbReference type="SAM" id="SignalP"/>
    </source>
</evidence>
<dbReference type="PROSITE" id="PS50041">
    <property type="entry name" value="C_TYPE_LECTIN_2"/>
    <property type="match status" value="2"/>
</dbReference>
<organism evidence="4 5">
    <name type="scientific">Cyprinus carpio carpio</name>
    <dbReference type="NCBI Taxonomy" id="630221"/>
    <lineage>
        <taxon>Eukaryota</taxon>
        <taxon>Metazoa</taxon>
        <taxon>Chordata</taxon>
        <taxon>Craniata</taxon>
        <taxon>Vertebrata</taxon>
        <taxon>Euteleostomi</taxon>
        <taxon>Actinopterygii</taxon>
        <taxon>Neopterygii</taxon>
        <taxon>Teleostei</taxon>
        <taxon>Ostariophysi</taxon>
        <taxon>Cypriniformes</taxon>
        <taxon>Cyprinidae</taxon>
        <taxon>Cyprininae</taxon>
        <taxon>Cyprinus</taxon>
    </lineage>
</organism>
<dbReference type="GeneTree" id="ENSGT01100000263473"/>
<dbReference type="OMA" id="RTWHEAR"/>
<sequence>MVLTALLVGFACLPWCSCYRYYIINEFKNWTEAQNYCRKYYYDLATFDNKEEHDQVVQTLRSGGFTGSVWIGLYDDRYSWRWSNSKKNMTYTNWAGNEPNNYQSKEACAIFTKRGDWADVPCENPFFFLCYNATMNTTVLIQEKKSWSDALNYCRLYHTDSATIENQDENTALKLLLNDQNVDAAYMGLYRDRWKWSDQSSSVFRAWKSSEPNNFNGTEFCAQLPVLTAQWNDISCSVKLRYVCGTAKKIQILRINVQSPLNFNESTILQQLQQKLRKLGLPSDTKLTWRTQPDGQIFHTLKQANMTND</sequence>
<dbReference type="InterPro" id="IPR018378">
    <property type="entry name" value="C-type_lectin_CS"/>
</dbReference>
<evidence type="ECO:0000259" key="3">
    <source>
        <dbReference type="PROSITE" id="PS50041"/>
    </source>
</evidence>
<dbReference type="InterPro" id="IPR001304">
    <property type="entry name" value="C-type_lectin-like"/>
</dbReference>